<keyword evidence="7" id="KW-1185">Reference proteome</keyword>
<dbReference type="FunFam" id="3.30.70.330:FF:000089">
    <property type="entry name" value="RNA binding protein"/>
    <property type="match status" value="1"/>
</dbReference>
<feature type="compositionally biased region" description="Polar residues" evidence="4">
    <location>
        <begin position="220"/>
        <end position="229"/>
    </location>
</feature>
<name>A7TIB5_VANPO</name>
<dbReference type="eggNOG" id="KOG0118">
    <property type="taxonomic scope" value="Eukaryota"/>
</dbReference>
<feature type="region of interest" description="Disordered" evidence="4">
    <location>
        <begin position="25"/>
        <end position="71"/>
    </location>
</feature>
<dbReference type="CDD" id="cd12245">
    <property type="entry name" value="RRM_scw1_like"/>
    <property type="match status" value="1"/>
</dbReference>
<dbReference type="InterPro" id="IPR035979">
    <property type="entry name" value="RBD_domain_sf"/>
</dbReference>
<dbReference type="OMA" id="PQPEHMY"/>
<feature type="compositionally biased region" description="Polar residues" evidence="4">
    <location>
        <begin position="48"/>
        <end position="71"/>
    </location>
</feature>
<evidence type="ECO:0000259" key="5">
    <source>
        <dbReference type="PROSITE" id="PS50102"/>
    </source>
</evidence>
<dbReference type="KEGG" id="vpo:Kpol_1054p28"/>
<organism evidence="7">
    <name type="scientific">Vanderwaltozyma polyspora (strain ATCC 22028 / DSM 70294 / BCRC 21397 / CBS 2163 / NBRC 10782 / NRRL Y-8283 / UCD 57-17)</name>
    <name type="common">Kluyveromyces polysporus</name>
    <dbReference type="NCBI Taxonomy" id="436907"/>
    <lineage>
        <taxon>Eukaryota</taxon>
        <taxon>Fungi</taxon>
        <taxon>Dikarya</taxon>
        <taxon>Ascomycota</taxon>
        <taxon>Saccharomycotina</taxon>
        <taxon>Saccharomycetes</taxon>
        <taxon>Saccharomycetales</taxon>
        <taxon>Saccharomycetaceae</taxon>
        <taxon>Vanderwaltozyma</taxon>
    </lineage>
</organism>
<feature type="region of interest" description="Disordered" evidence="4">
    <location>
        <begin position="257"/>
        <end position="344"/>
    </location>
</feature>
<dbReference type="InParanoid" id="A7TIB5"/>
<feature type="compositionally biased region" description="Low complexity" evidence="4">
    <location>
        <begin position="275"/>
        <end position="320"/>
    </location>
</feature>
<feature type="region of interest" description="Disordered" evidence="4">
    <location>
        <begin position="220"/>
        <end position="239"/>
    </location>
</feature>
<feature type="region of interest" description="Disordered" evidence="4">
    <location>
        <begin position="636"/>
        <end position="683"/>
    </location>
</feature>
<feature type="domain" description="RRM" evidence="5">
    <location>
        <begin position="562"/>
        <end position="647"/>
    </location>
</feature>
<dbReference type="FunCoup" id="A7TIB5">
    <property type="interactions" value="178"/>
</dbReference>
<dbReference type="EMBL" id="DS480395">
    <property type="protein sequence ID" value="EDO17981.1"/>
    <property type="molecule type" value="Genomic_DNA"/>
</dbReference>
<gene>
    <name evidence="6" type="ORF">Kpol_1054p28</name>
</gene>
<evidence type="ECO:0000256" key="4">
    <source>
        <dbReference type="SAM" id="MobiDB-lite"/>
    </source>
</evidence>
<dbReference type="SUPFAM" id="SSF54928">
    <property type="entry name" value="RNA-binding domain, RBD"/>
    <property type="match status" value="1"/>
</dbReference>
<dbReference type="STRING" id="436907.A7TIB5"/>
<dbReference type="Proteomes" id="UP000000267">
    <property type="component" value="Unassembled WGS sequence"/>
</dbReference>
<feature type="compositionally biased region" description="Low complexity" evidence="4">
    <location>
        <begin position="656"/>
        <end position="676"/>
    </location>
</feature>
<dbReference type="OrthoDB" id="431169at2759"/>
<feature type="compositionally biased region" description="Polar residues" evidence="4">
    <location>
        <begin position="321"/>
        <end position="340"/>
    </location>
</feature>
<dbReference type="HOGENOM" id="CLU_018359_0_0_1"/>
<dbReference type="GO" id="GO:0061157">
    <property type="term" value="P:mRNA destabilization"/>
    <property type="evidence" value="ECO:0007669"/>
    <property type="project" value="EnsemblFungi"/>
</dbReference>
<dbReference type="InterPro" id="IPR012677">
    <property type="entry name" value="Nucleotide-bd_a/b_plait_sf"/>
</dbReference>
<protein>
    <recommendedName>
        <fullName evidence="5">RRM domain-containing protein</fullName>
    </recommendedName>
</protein>
<dbReference type="GeneID" id="5546245"/>
<dbReference type="Pfam" id="PF00076">
    <property type="entry name" value="RRM_1"/>
    <property type="match status" value="1"/>
</dbReference>
<dbReference type="Gene3D" id="3.30.70.330">
    <property type="match status" value="1"/>
</dbReference>
<evidence type="ECO:0000256" key="3">
    <source>
        <dbReference type="PROSITE-ProRule" id="PRU00176"/>
    </source>
</evidence>
<feature type="compositionally biased region" description="Low complexity" evidence="4">
    <location>
        <begin position="25"/>
        <end position="35"/>
    </location>
</feature>
<feature type="compositionally biased region" description="Polar residues" evidence="4">
    <location>
        <begin position="262"/>
        <end position="274"/>
    </location>
</feature>
<evidence type="ECO:0000313" key="6">
    <source>
        <dbReference type="EMBL" id="EDO17981.1"/>
    </source>
</evidence>
<dbReference type="PhylomeDB" id="A7TIB5"/>
<feature type="compositionally biased region" description="Polar residues" evidence="4">
    <location>
        <begin position="486"/>
        <end position="525"/>
    </location>
</feature>
<dbReference type="GO" id="GO:0008361">
    <property type="term" value="P:regulation of cell size"/>
    <property type="evidence" value="ECO:0007669"/>
    <property type="project" value="EnsemblFungi"/>
</dbReference>
<proteinExistence type="predicted"/>
<reference evidence="6 7" key="1">
    <citation type="journal article" date="2007" name="Proc. Natl. Acad. Sci. U.S.A.">
        <title>Independent sorting-out of thousands of duplicated gene pairs in two yeast species descended from a whole-genome duplication.</title>
        <authorList>
            <person name="Scannell D.R."/>
            <person name="Frank A.C."/>
            <person name="Conant G.C."/>
            <person name="Byrne K.P."/>
            <person name="Woolfit M."/>
            <person name="Wolfe K.H."/>
        </authorList>
    </citation>
    <scope>NUCLEOTIDE SEQUENCE [LARGE SCALE GENOMIC DNA]</scope>
    <source>
        <strain evidence="7">ATCC 22028 / DSM 70294 / BCRC 21397 / CBS 2163 / NBRC 10782 / NRRL Y-8283 / UCD 57-17</strain>
    </source>
</reference>
<dbReference type="RefSeq" id="XP_001645839.1">
    <property type="nucleotide sequence ID" value="XM_001645789.1"/>
</dbReference>
<keyword evidence="1" id="KW-0597">Phosphoprotein</keyword>
<evidence type="ECO:0000256" key="1">
    <source>
        <dbReference type="ARBA" id="ARBA00022553"/>
    </source>
</evidence>
<feature type="region of interest" description="Disordered" evidence="4">
    <location>
        <begin position="449"/>
        <end position="525"/>
    </location>
</feature>
<dbReference type="InterPro" id="IPR000504">
    <property type="entry name" value="RRM_dom"/>
</dbReference>
<accession>A7TIB5</accession>
<dbReference type="PANTHER" id="PTHR10501">
    <property type="entry name" value="U1 SMALL NUCLEAR RIBONUCLEOPROTEIN A/U2 SMALL NUCLEAR RIBONUCLEOPROTEIN B"/>
    <property type="match status" value="1"/>
</dbReference>
<evidence type="ECO:0000256" key="2">
    <source>
        <dbReference type="ARBA" id="ARBA00022884"/>
    </source>
</evidence>
<keyword evidence="2 3" id="KW-0694">RNA-binding</keyword>
<dbReference type="AlphaFoldDB" id="A7TIB5"/>
<dbReference type="SMART" id="SM00360">
    <property type="entry name" value="RRM"/>
    <property type="match status" value="1"/>
</dbReference>
<dbReference type="GO" id="GO:0003723">
    <property type="term" value="F:RNA binding"/>
    <property type="evidence" value="ECO:0007669"/>
    <property type="project" value="UniProtKB-UniRule"/>
</dbReference>
<dbReference type="PROSITE" id="PS50102">
    <property type="entry name" value="RRM"/>
    <property type="match status" value="1"/>
</dbReference>
<evidence type="ECO:0000313" key="7">
    <source>
        <dbReference type="Proteomes" id="UP000000267"/>
    </source>
</evidence>
<sequence length="683" mass="75765">MMPLIQEPHLINDANVFAHGSGFSNSSENLTSSSNRDISPTHRPSLGLHNSNDSQQKISDNTSNSNKNSPLQLSSMLHTMSLSNEFQTQPQPQQKLECQGPYVLKLKNLPKDITLRECHAVFALAENFSNIELIKEENSEDQSIIVKFDSLVTASQYASILDSKANIFGPDYPFKTYVEIIDDPTGKQISYQLYAPNFQNYQLSSPDLVNLSNLQKSSVSSVAGNSFTTDRPKKSRFSFGDTFSNDFSLLSQTQLHQKENHIQSSTTSMHNQSSQQQKQHQQHQQKQQKQQHQQQQQQQQQQPQHQHQQQQQQQQQHQQHPIVQSSPQSFQNLSGTSQPQPRDVGKSFLLMENDEINDTIWGSNGIPFNVDEVQQNVQPSTPIFEWGSSSSRKQSNTFAMYPGVGGLQQHTPVVNQSNSAVQMSGISTEGFLPTPPNPQVPPYGMVQPVNPASQPLMSPLDNALPPAQQHSHIMPQPTYHSHDSIQQEAQINKSQAGTPQKVQPVRSNRSGQNMMNNQKNSSGTSISYNSMSGNGTISQADLSLLAKVPPPANPADQNPPCNTLYVGNLPSDATEHELRQLFSSQPGFRRLSFRNKNTNGNGHGPICFVEFEDVSFATRALAELYGSQLPSTNVSNKGGIRLSFSKNPLGVRGPNSRRNNSSTNINSNSNTNNYSYVSAYNKS</sequence>